<dbReference type="PROSITE" id="PS50011">
    <property type="entry name" value="PROTEIN_KINASE_DOM"/>
    <property type="match status" value="1"/>
</dbReference>
<protein>
    <recommendedName>
        <fullName evidence="3">non-specific serine/threonine protein kinase</fullName>
        <ecNumber evidence="3">2.7.11.1</ecNumber>
    </recommendedName>
</protein>
<organism evidence="17 18">
    <name type="scientific">Polyrhizophydium stewartii</name>
    <dbReference type="NCBI Taxonomy" id="2732419"/>
    <lineage>
        <taxon>Eukaryota</taxon>
        <taxon>Fungi</taxon>
        <taxon>Fungi incertae sedis</taxon>
        <taxon>Chytridiomycota</taxon>
        <taxon>Chytridiomycota incertae sedis</taxon>
        <taxon>Chytridiomycetes</taxon>
        <taxon>Rhizophydiales</taxon>
        <taxon>Rhizophydiales incertae sedis</taxon>
        <taxon>Polyrhizophydium</taxon>
    </lineage>
</organism>
<dbReference type="InterPro" id="IPR051716">
    <property type="entry name" value="Plant_RL_S/T_kinase"/>
</dbReference>
<evidence type="ECO:0000256" key="3">
    <source>
        <dbReference type="ARBA" id="ARBA00012513"/>
    </source>
</evidence>
<dbReference type="Pfam" id="PF23598">
    <property type="entry name" value="LRR_14"/>
    <property type="match status" value="2"/>
</dbReference>
<dbReference type="InterPro" id="IPR008271">
    <property type="entry name" value="Ser/Thr_kinase_AS"/>
</dbReference>
<dbReference type="EMBL" id="JADGIZ020000009">
    <property type="protein sequence ID" value="KAL2917878.1"/>
    <property type="molecule type" value="Genomic_DNA"/>
</dbReference>
<keyword evidence="10" id="KW-0418">Kinase</keyword>
<evidence type="ECO:0000256" key="11">
    <source>
        <dbReference type="ARBA" id="ARBA00022840"/>
    </source>
</evidence>
<comment type="caution">
    <text evidence="17">The sequence shown here is derived from an EMBL/GenBank/DDBJ whole genome shotgun (WGS) entry which is preliminary data.</text>
</comment>
<dbReference type="SUPFAM" id="SSF52047">
    <property type="entry name" value="RNI-like"/>
    <property type="match status" value="1"/>
</dbReference>
<dbReference type="PROSITE" id="PS51450">
    <property type="entry name" value="LRR"/>
    <property type="match status" value="1"/>
</dbReference>
<dbReference type="SMART" id="SM00369">
    <property type="entry name" value="LRR_TYP"/>
    <property type="match status" value="10"/>
</dbReference>
<dbReference type="InterPro" id="IPR001611">
    <property type="entry name" value="Leu-rich_rpt"/>
</dbReference>
<evidence type="ECO:0000256" key="13">
    <source>
        <dbReference type="ARBA" id="ARBA00047899"/>
    </source>
</evidence>
<dbReference type="Pfam" id="PF00560">
    <property type="entry name" value="LRR_1"/>
    <property type="match status" value="1"/>
</dbReference>
<comment type="catalytic activity">
    <reaction evidence="14">
        <text>L-seryl-[protein] + ATP = O-phospho-L-seryl-[protein] + ADP + H(+)</text>
        <dbReference type="Rhea" id="RHEA:17989"/>
        <dbReference type="Rhea" id="RHEA-COMP:9863"/>
        <dbReference type="Rhea" id="RHEA-COMP:11604"/>
        <dbReference type="ChEBI" id="CHEBI:15378"/>
        <dbReference type="ChEBI" id="CHEBI:29999"/>
        <dbReference type="ChEBI" id="CHEBI:30616"/>
        <dbReference type="ChEBI" id="CHEBI:83421"/>
        <dbReference type="ChEBI" id="CHEBI:456216"/>
        <dbReference type="EC" id="2.7.11.1"/>
    </reaction>
</comment>
<evidence type="ECO:0000256" key="8">
    <source>
        <dbReference type="ARBA" id="ARBA00022737"/>
    </source>
</evidence>
<evidence type="ECO:0000256" key="10">
    <source>
        <dbReference type="ARBA" id="ARBA00022777"/>
    </source>
</evidence>
<dbReference type="Gene3D" id="1.10.510.10">
    <property type="entry name" value="Transferase(Phosphotransferase) domain 1"/>
    <property type="match status" value="1"/>
</dbReference>
<keyword evidence="11 15" id="KW-0067">ATP-binding</keyword>
<proteinExistence type="predicted"/>
<evidence type="ECO:0000256" key="15">
    <source>
        <dbReference type="PROSITE-ProRule" id="PRU10141"/>
    </source>
</evidence>
<sequence>MELAAAVESAAAEVVANHAAAAALARRSAQAAAALDGRLAASEGDTPRRLAAALRTVLADAERFLKKTATRNKLQQALLAHKTAEHIGGLWSQLEALCGTLKLGISPDDSELAAATAQDAADLAVLVEQLVAATGTTQVVPSQQLETLLAINQHQGDLASALPEPLQAALAQLLSRVALDIIASAGRGLSAPQDWSVDPDDVDIFWLNKIGRGGFGEVFRGRWEGRDVAVKVLNGARGSQSMAAIEKEAAVWLPLHHPNVLRPWRVCINVDEPFIVMPLMRGDVMSFLATHQDAGIDVRTGFLLGIARGMQYLHERQPPIIHGDLKANNVLIDRRGEVLITDFGLALIKTSTSADTSRRGGALRWIAPEKYKRGYKLAPPYDVFSFAMTALHILTGQVPFSEETQDEVVAMWIRDGERPDRPDGVSDVLWSVICDCWIQDPARRPTFREIAQRLDGLPIAVVPLERSFTPAAAYPSYATSQSLGAQHPEENRLLTFEDSGLGNSLRSKRDIDYLLEIFPEWCARKGITADNYCDFKESFIDQNVPTQVLEWSKEGRLIGLAMMENDIVGPLSPRISKLSHLQKLWRYMTKIPESIGLLRRLQVLRVGPSRVCEIPESIGYLNKLTHLVLWHNRLITLPESIRNLERLRMIFLSSNDLPEFPSVILRLKKLEMVALSGNRITKLPSEPPDWRHVENLYLQQNELSKIPDWVVTLPRLERLELDDNHLVALPRLIGNLQCLVKLGLSNNRLKSLPDSIGELRKLRRLLLNNNLLSSLPDSIGDMQALAVLELNSNSIVELPASAARLTQLTVLTLERNNLTAFPDQIAHMTRLVKLNLSGNFIGEVPEWIGSLTMLAMLCVVQSLVLVQAGTHGSADGESDAGRHLGKNRIARLPASIGALQRLTTLQLSQNWLGEVPDSVGELRRLTKLLLDNNQLKTLPRSLRRLENLTELQLDGNMATADELRASMQRD</sequence>
<evidence type="ECO:0000256" key="7">
    <source>
        <dbReference type="ARBA" id="ARBA00022729"/>
    </source>
</evidence>
<feature type="binding site" evidence="15">
    <location>
        <position position="231"/>
    </location>
    <ligand>
        <name>ATP</name>
        <dbReference type="ChEBI" id="CHEBI:30616"/>
    </ligand>
</feature>
<evidence type="ECO:0000259" key="16">
    <source>
        <dbReference type="PROSITE" id="PS50011"/>
    </source>
</evidence>
<evidence type="ECO:0000256" key="1">
    <source>
        <dbReference type="ARBA" id="ARBA00004167"/>
    </source>
</evidence>
<keyword evidence="8" id="KW-0677">Repeat</keyword>
<dbReference type="InterPro" id="IPR055414">
    <property type="entry name" value="LRR_R13L4/SHOC2-like"/>
</dbReference>
<dbReference type="PANTHER" id="PTHR48053">
    <property type="entry name" value="LEUCINE RICH REPEAT FAMILY PROTEIN, EXPRESSED"/>
    <property type="match status" value="1"/>
</dbReference>
<evidence type="ECO:0000256" key="12">
    <source>
        <dbReference type="ARBA" id="ARBA00023180"/>
    </source>
</evidence>
<dbReference type="InterPro" id="IPR001245">
    <property type="entry name" value="Ser-Thr/Tyr_kinase_cat_dom"/>
</dbReference>
<dbReference type="InterPro" id="IPR011009">
    <property type="entry name" value="Kinase-like_dom_sf"/>
</dbReference>
<dbReference type="Gene3D" id="3.80.10.10">
    <property type="entry name" value="Ribonuclease Inhibitor"/>
    <property type="match status" value="2"/>
</dbReference>
<dbReference type="InterPro" id="IPR003591">
    <property type="entry name" value="Leu-rich_rpt_typical-subtyp"/>
</dbReference>
<accession>A0ABR4NEB5</accession>
<dbReference type="SUPFAM" id="SSF56112">
    <property type="entry name" value="Protein kinase-like (PK-like)"/>
    <property type="match status" value="1"/>
</dbReference>
<dbReference type="PANTHER" id="PTHR48053:SF71">
    <property type="entry name" value="LEUCINE RICH REPEAT FAMILY PROTEIN, EXPRESSED"/>
    <property type="match status" value="1"/>
</dbReference>
<evidence type="ECO:0000313" key="18">
    <source>
        <dbReference type="Proteomes" id="UP001527925"/>
    </source>
</evidence>
<dbReference type="EC" id="2.7.11.1" evidence="3"/>
<gene>
    <name evidence="17" type="ORF">HK105_202751</name>
</gene>
<keyword evidence="4" id="KW-0723">Serine/threonine-protein kinase</keyword>
<feature type="domain" description="Protein kinase" evidence="16">
    <location>
        <begin position="204"/>
        <end position="460"/>
    </location>
</feature>
<dbReference type="InterPro" id="IPR000719">
    <property type="entry name" value="Prot_kinase_dom"/>
</dbReference>
<keyword evidence="12" id="KW-0325">Glycoprotein</keyword>
<dbReference type="Pfam" id="PF13855">
    <property type="entry name" value="LRR_8"/>
    <property type="match status" value="1"/>
</dbReference>
<dbReference type="SMART" id="SM00220">
    <property type="entry name" value="S_TKc"/>
    <property type="match status" value="1"/>
</dbReference>
<dbReference type="Proteomes" id="UP001527925">
    <property type="component" value="Unassembled WGS sequence"/>
</dbReference>
<dbReference type="PROSITE" id="PS00108">
    <property type="entry name" value="PROTEIN_KINASE_ST"/>
    <property type="match status" value="1"/>
</dbReference>
<dbReference type="InterPro" id="IPR017441">
    <property type="entry name" value="Protein_kinase_ATP_BS"/>
</dbReference>
<reference evidence="17 18" key="1">
    <citation type="submission" date="2023-09" db="EMBL/GenBank/DDBJ databases">
        <title>Pangenome analysis of Batrachochytrium dendrobatidis and related Chytrids.</title>
        <authorList>
            <person name="Yacoub M.N."/>
            <person name="Stajich J.E."/>
            <person name="James T.Y."/>
        </authorList>
    </citation>
    <scope>NUCLEOTIDE SEQUENCE [LARGE SCALE GENOMIC DNA]</scope>
    <source>
        <strain evidence="17 18">JEL0888</strain>
    </source>
</reference>
<comment type="catalytic activity">
    <reaction evidence="13">
        <text>L-threonyl-[protein] + ATP = O-phospho-L-threonyl-[protein] + ADP + H(+)</text>
        <dbReference type="Rhea" id="RHEA:46608"/>
        <dbReference type="Rhea" id="RHEA-COMP:11060"/>
        <dbReference type="Rhea" id="RHEA-COMP:11605"/>
        <dbReference type="ChEBI" id="CHEBI:15378"/>
        <dbReference type="ChEBI" id="CHEBI:30013"/>
        <dbReference type="ChEBI" id="CHEBI:30616"/>
        <dbReference type="ChEBI" id="CHEBI:61977"/>
        <dbReference type="ChEBI" id="CHEBI:456216"/>
        <dbReference type="EC" id="2.7.11.1"/>
    </reaction>
</comment>
<dbReference type="PROSITE" id="PS00107">
    <property type="entry name" value="PROTEIN_KINASE_ATP"/>
    <property type="match status" value="1"/>
</dbReference>
<dbReference type="Pfam" id="PF07714">
    <property type="entry name" value="PK_Tyr_Ser-Thr"/>
    <property type="match status" value="1"/>
</dbReference>
<evidence type="ECO:0000256" key="14">
    <source>
        <dbReference type="ARBA" id="ARBA00048679"/>
    </source>
</evidence>
<evidence type="ECO:0000256" key="9">
    <source>
        <dbReference type="ARBA" id="ARBA00022741"/>
    </source>
</evidence>
<evidence type="ECO:0000256" key="4">
    <source>
        <dbReference type="ARBA" id="ARBA00022527"/>
    </source>
</evidence>
<keyword evidence="7" id="KW-0732">Signal</keyword>
<dbReference type="SMART" id="SM00364">
    <property type="entry name" value="LRR_BAC"/>
    <property type="match status" value="8"/>
</dbReference>
<keyword evidence="18" id="KW-1185">Reference proteome</keyword>
<evidence type="ECO:0000256" key="2">
    <source>
        <dbReference type="ARBA" id="ARBA00004236"/>
    </source>
</evidence>
<evidence type="ECO:0000256" key="5">
    <source>
        <dbReference type="ARBA" id="ARBA00022614"/>
    </source>
</evidence>
<name>A0ABR4NEB5_9FUNG</name>
<dbReference type="InterPro" id="IPR032675">
    <property type="entry name" value="LRR_dom_sf"/>
</dbReference>
<keyword evidence="6" id="KW-0808">Transferase</keyword>
<evidence type="ECO:0000313" key="17">
    <source>
        <dbReference type="EMBL" id="KAL2917878.1"/>
    </source>
</evidence>
<keyword evidence="5" id="KW-0433">Leucine-rich repeat</keyword>
<keyword evidence="9 15" id="KW-0547">Nucleotide-binding</keyword>
<comment type="subcellular location">
    <subcellularLocation>
        <location evidence="2">Cell membrane</location>
    </subcellularLocation>
    <subcellularLocation>
        <location evidence="1">Membrane</location>
        <topology evidence="1">Single-pass membrane protein</topology>
    </subcellularLocation>
</comment>
<evidence type="ECO:0000256" key="6">
    <source>
        <dbReference type="ARBA" id="ARBA00022679"/>
    </source>
</evidence>